<dbReference type="EMBL" id="JAKWFO010000002">
    <property type="protein sequence ID" value="KAI9638892.1"/>
    <property type="molecule type" value="Genomic_DNA"/>
</dbReference>
<organism evidence="1 2">
    <name type="scientific">Dioszegia hungarica</name>
    <dbReference type="NCBI Taxonomy" id="4972"/>
    <lineage>
        <taxon>Eukaryota</taxon>
        <taxon>Fungi</taxon>
        <taxon>Dikarya</taxon>
        <taxon>Basidiomycota</taxon>
        <taxon>Agaricomycotina</taxon>
        <taxon>Tremellomycetes</taxon>
        <taxon>Tremellales</taxon>
        <taxon>Bulleribasidiaceae</taxon>
        <taxon>Dioszegia</taxon>
    </lineage>
</organism>
<evidence type="ECO:0000313" key="2">
    <source>
        <dbReference type="Proteomes" id="UP001164286"/>
    </source>
</evidence>
<dbReference type="GeneID" id="77727431"/>
<dbReference type="RefSeq" id="XP_052948669.1">
    <property type="nucleotide sequence ID" value="XM_053088226.1"/>
</dbReference>
<dbReference type="AlphaFoldDB" id="A0AA38LWK0"/>
<accession>A0AA38LWK0</accession>
<comment type="caution">
    <text evidence="1">The sequence shown here is derived from an EMBL/GenBank/DDBJ whole genome shotgun (WGS) entry which is preliminary data.</text>
</comment>
<evidence type="ECO:0000313" key="1">
    <source>
        <dbReference type="EMBL" id="KAI9638892.1"/>
    </source>
</evidence>
<keyword evidence="2" id="KW-1185">Reference proteome</keyword>
<sequence length="608" mass="67684">MSSPATRRASHPSGGSTAPSVVCHFMPDMDPLCVRLGQPPMGIMGVDVAALRRRQLTDQEQRMVAEKLGAGFTKQLSATTGFKDRVDWRVSGETPVCEACGSGPPFGSEMAVSWALKDFFEGQRDWSCARFGDGGGTRLRTWYAVQYGLACHPWPRVQQHASKDQHRMRFNEHQERDFTNPIHHPYFISVSANMLGQGLEAFPTEIWIRCIGHTRNPVPPALSQAPRSDLRQPTLCAVTRACKLFNEIAQPFLYKTVVTDDLPLFLRFHSHPTYRKSIAHTTHLYVEYRGERASVPYGCLLLHGKTYWRHVGSREERAGQEALSLRDCEQEIADNSAALANLIKHGETRIFFPNLGNVAIGSIYGTVSSVWGRFDKDYWSVHGDSAEEPASGCHELFEKFIALSRIAHVCLRDTVGPLNIRTVVAPVAARAKAFSILPQTPIVTAHIRNHGDQFCVGLGRPVRWVIDIQPEASWFGMYQQIYGIVSGYPDWLKQAYPERGEAETVQIQLYASTPYLGFANPAGGMPVDRLGLDLPNPPMGTMPLEQQHEVAAQMSKGISGMLQGQTGLKDRVDWRIRADAPICECCGSGPPMWDLEQADVENEESRRG</sequence>
<dbReference type="Proteomes" id="UP001164286">
    <property type="component" value="Unassembled WGS sequence"/>
</dbReference>
<proteinExistence type="predicted"/>
<reference evidence="1" key="1">
    <citation type="journal article" date="2022" name="G3 (Bethesda)">
        <title>High quality genome of the basidiomycete yeast Dioszegia hungarica PDD-24b-2 isolated from cloud water.</title>
        <authorList>
            <person name="Jarrige D."/>
            <person name="Haridas S."/>
            <person name="Bleykasten-Grosshans C."/>
            <person name="Joly M."/>
            <person name="Nadalig T."/>
            <person name="Sancelme M."/>
            <person name="Vuilleumier S."/>
            <person name="Grigoriev I.V."/>
            <person name="Amato P."/>
            <person name="Bringel F."/>
        </authorList>
    </citation>
    <scope>NUCLEOTIDE SEQUENCE</scope>
    <source>
        <strain evidence="1">PDD-24b-2</strain>
    </source>
</reference>
<gene>
    <name evidence="1" type="ORF">MKK02DRAFT_31181</name>
</gene>
<protein>
    <submittedName>
        <fullName evidence="1">Uncharacterized protein</fullName>
    </submittedName>
</protein>
<name>A0AA38LWK0_9TREE</name>